<accession>A0A1G7TIU5</accession>
<dbReference type="SUPFAM" id="SSF56954">
    <property type="entry name" value="Outer membrane efflux proteins (OEP)"/>
    <property type="match status" value="1"/>
</dbReference>
<keyword evidence="4" id="KW-1134">Transmembrane beta strand</keyword>
<keyword evidence="9" id="KW-0732">Signal</keyword>
<feature type="chain" id="PRO_5011438005" evidence="9">
    <location>
        <begin position="18"/>
        <end position="435"/>
    </location>
</feature>
<evidence type="ECO:0000313" key="10">
    <source>
        <dbReference type="EMBL" id="SDG34944.1"/>
    </source>
</evidence>
<evidence type="ECO:0000313" key="11">
    <source>
        <dbReference type="Proteomes" id="UP000199203"/>
    </source>
</evidence>
<dbReference type="GO" id="GO:0009279">
    <property type="term" value="C:cell outer membrane"/>
    <property type="evidence" value="ECO:0007669"/>
    <property type="project" value="UniProtKB-SubCell"/>
</dbReference>
<sequence length="435" mass="50091">MKKVFTFIISTSFFASAFSQQTVMISRAEIESKSLDENLQVKMAKSEASLAQTELLGTRAMYLPNVTASYTFTNTNNPLMAFGSKLNQERITMMDFNPDNLNSPKSISNFGTKVEVQQPIINMDAVYQKKAGQIKADVLNIKTERTKEYVQFELKKAYMMLQLAYKMKETLENAKETTLANKKVIDNYFKNGMIQKSEVLYMDVRISEIDSQIQLTDSNIKNASDYLYFLLNEDSKDKILKPTEPLQYNGNLVENDFSLNTSRKDLEAYNKSLEACILMIKSSKAKFLPKLNAFGSWEMYDNKIVQFDANGYLVGFQLSWNVFDGLKSKSEQEKYKSELHKAQTEIEQYTKQSQLELNKAVRSVQDADSKVTFTKQAWEQSREAYRIKKNRYDQGLEKSADLLSAETLMSQKELEYQQAIFEHNTAIAYLEFLKK</sequence>
<evidence type="ECO:0000256" key="8">
    <source>
        <dbReference type="SAM" id="Coils"/>
    </source>
</evidence>
<dbReference type="OrthoDB" id="13803at2"/>
<dbReference type="STRING" id="454006.SAMN05421825_3122"/>
<dbReference type="GO" id="GO:0015288">
    <property type="term" value="F:porin activity"/>
    <property type="evidence" value="ECO:0007669"/>
    <property type="project" value="TreeGrafter"/>
</dbReference>
<reference evidence="11" key="1">
    <citation type="submission" date="2016-10" db="EMBL/GenBank/DDBJ databases">
        <authorList>
            <person name="Varghese N."/>
            <person name="Submissions S."/>
        </authorList>
    </citation>
    <scope>NUCLEOTIDE SEQUENCE [LARGE SCALE GENOMIC DNA]</scope>
    <source>
        <strain evidence="11">DSM 19684</strain>
    </source>
</reference>
<evidence type="ECO:0000256" key="1">
    <source>
        <dbReference type="ARBA" id="ARBA00004442"/>
    </source>
</evidence>
<evidence type="ECO:0000256" key="7">
    <source>
        <dbReference type="ARBA" id="ARBA00023237"/>
    </source>
</evidence>
<evidence type="ECO:0000256" key="9">
    <source>
        <dbReference type="SAM" id="SignalP"/>
    </source>
</evidence>
<gene>
    <name evidence="10" type="ORF">SAMN05421825_3122</name>
</gene>
<protein>
    <submittedName>
        <fullName evidence="10">Outer membrane protein TolC</fullName>
    </submittedName>
</protein>
<proteinExistence type="inferred from homology"/>
<organism evidence="10 11">
    <name type="scientific">Epilithonimonas hungarica</name>
    <dbReference type="NCBI Taxonomy" id="454006"/>
    <lineage>
        <taxon>Bacteria</taxon>
        <taxon>Pseudomonadati</taxon>
        <taxon>Bacteroidota</taxon>
        <taxon>Flavobacteriia</taxon>
        <taxon>Flavobacteriales</taxon>
        <taxon>Weeksellaceae</taxon>
        <taxon>Chryseobacterium group</taxon>
        <taxon>Epilithonimonas</taxon>
    </lineage>
</organism>
<dbReference type="EMBL" id="FNBH01000004">
    <property type="protein sequence ID" value="SDG34944.1"/>
    <property type="molecule type" value="Genomic_DNA"/>
</dbReference>
<dbReference type="InterPro" id="IPR051906">
    <property type="entry name" value="TolC-like"/>
</dbReference>
<dbReference type="Proteomes" id="UP000199203">
    <property type="component" value="Unassembled WGS sequence"/>
</dbReference>
<keyword evidence="11" id="KW-1185">Reference proteome</keyword>
<dbReference type="PANTHER" id="PTHR30026:SF21">
    <property type="entry name" value="SLR1270 PROTEIN"/>
    <property type="match status" value="1"/>
</dbReference>
<comment type="similarity">
    <text evidence="2">Belongs to the outer membrane factor (OMF) (TC 1.B.17) family.</text>
</comment>
<dbReference type="PANTHER" id="PTHR30026">
    <property type="entry name" value="OUTER MEMBRANE PROTEIN TOLC"/>
    <property type="match status" value="1"/>
</dbReference>
<keyword evidence="7" id="KW-0998">Cell outer membrane</keyword>
<feature type="signal peptide" evidence="9">
    <location>
        <begin position="1"/>
        <end position="17"/>
    </location>
</feature>
<dbReference type="GO" id="GO:1990281">
    <property type="term" value="C:efflux pump complex"/>
    <property type="evidence" value="ECO:0007669"/>
    <property type="project" value="TreeGrafter"/>
</dbReference>
<keyword evidence="6" id="KW-0472">Membrane</keyword>
<dbReference type="InterPro" id="IPR003423">
    <property type="entry name" value="OMP_efflux"/>
</dbReference>
<evidence type="ECO:0000256" key="4">
    <source>
        <dbReference type="ARBA" id="ARBA00022452"/>
    </source>
</evidence>
<name>A0A1G7TIU5_9FLAO</name>
<dbReference type="Pfam" id="PF02321">
    <property type="entry name" value="OEP"/>
    <property type="match status" value="1"/>
</dbReference>
<evidence type="ECO:0000256" key="3">
    <source>
        <dbReference type="ARBA" id="ARBA00022448"/>
    </source>
</evidence>
<evidence type="ECO:0000256" key="2">
    <source>
        <dbReference type="ARBA" id="ARBA00007613"/>
    </source>
</evidence>
<comment type="subcellular location">
    <subcellularLocation>
        <location evidence="1">Cell outer membrane</location>
    </subcellularLocation>
</comment>
<dbReference type="RefSeq" id="WP_089874373.1">
    <property type="nucleotide sequence ID" value="NZ_FNBH01000004.1"/>
</dbReference>
<dbReference type="AlphaFoldDB" id="A0A1G7TIU5"/>
<keyword evidence="5" id="KW-0812">Transmembrane</keyword>
<evidence type="ECO:0000256" key="6">
    <source>
        <dbReference type="ARBA" id="ARBA00023136"/>
    </source>
</evidence>
<keyword evidence="3" id="KW-0813">Transport</keyword>
<dbReference type="GO" id="GO:0015562">
    <property type="term" value="F:efflux transmembrane transporter activity"/>
    <property type="evidence" value="ECO:0007669"/>
    <property type="project" value="InterPro"/>
</dbReference>
<evidence type="ECO:0000256" key="5">
    <source>
        <dbReference type="ARBA" id="ARBA00022692"/>
    </source>
</evidence>
<dbReference type="Gene3D" id="1.20.1600.10">
    <property type="entry name" value="Outer membrane efflux proteins (OEP)"/>
    <property type="match status" value="1"/>
</dbReference>
<keyword evidence="8" id="KW-0175">Coiled coil</keyword>
<feature type="coiled-coil region" evidence="8">
    <location>
        <begin position="332"/>
        <end position="359"/>
    </location>
</feature>